<sequence length="123" mass="13239">MQPTKAYFVNTVSQNIGGMTAVNAAAILSKLKNDHGNDFTPLRDAAANYAASVFNPVLADVRKYLSDSNKTKLCRASSTQCTKLPKVLTQMTGAFAATPLLKRSFARTGDTDNGNTYAAHYCQ</sequence>
<gene>
    <name evidence="1" type="ORF">QR680_015754</name>
</gene>
<name>A0AA39H938_9BILA</name>
<comment type="caution">
    <text evidence="1">The sequence shown here is derived from an EMBL/GenBank/DDBJ whole genome shotgun (WGS) entry which is preliminary data.</text>
</comment>
<keyword evidence="2" id="KW-1185">Reference proteome</keyword>
<evidence type="ECO:0000313" key="1">
    <source>
        <dbReference type="EMBL" id="KAK0401385.1"/>
    </source>
</evidence>
<dbReference type="EMBL" id="JAUCMV010000004">
    <property type="protein sequence ID" value="KAK0401385.1"/>
    <property type="molecule type" value="Genomic_DNA"/>
</dbReference>
<dbReference type="Proteomes" id="UP001175271">
    <property type="component" value="Unassembled WGS sequence"/>
</dbReference>
<organism evidence="1 2">
    <name type="scientific">Steinernema hermaphroditum</name>
    <dbReference type="NCBI Taxonomy" id="289476"/>
    <lineage>
        <taxon>Eukaryota</taxon>
        <taxon>Metazoa</taxon>
        <taxon>Ecdysozoa</taxon>
        <taxon>Nematoda</taxon>
        <taxon>Chromadorea</taxon>
        <taxon>Rhabditida</taxon>
        <taxon>Tylenchina</taxon>
        <taxon>Panagrolaimomorpha</taxon>
        <taxon>Strongyloidoidea</taxon>
        <taxon>Steinernematidae</taxon>
        <taxon>Steinernema</taxon>
    </lineage>
</organism>
<evidence type="ECO:0000313" key="2">
    <source>
        <dbReference type="Proteomes" id="UP001175271"/>
    </source>
</evidence>
<protein>
    <submittedName>
        <fullName evidence="1">Uncharacterized protein</fullName>
    </submittedName>
</protein>
<proteinExistence type="predicted"/>
<dbReference type="AlphaFoldDB" id="A0AA39H938"/>
<reference evidence="1" key="1">
    <citation type="submission" date="2023-06" db="EMBL/GenBank/DDBJ databases">
        <title>Genomic analysis of the entomopathogenic nematode Steinernema hermaphroditum.</title>
        <authorList>
            <person name="Schwarz E.M."/>
            <person name="Heppert J.K."/>
            <person name="Baniya A."/>
            <person name="Schwartz H.T."/>
            <person name="Tan C.-H."/>
            <person name="Antoshechkin I."/>
            <person name="Sternberg P.W."/>
            <person name="Goodrich-Blair H."/>
            <person name="Dillman A.R."/>
        </authorList>
    </citation>
    <scope>NUCLEOTIDE SEQUENCE</scope>
    <source>
        <strain evidence="1">PS9179</strain>
        <tissue evidence="1">Whole animal</tissue>
    </source>
</reference>
<accession>A0AA39H938</accession>